<reference evidence="1 2" key="1">
    <citation type="submission" date="2020-08" db="EMBL/GenBank/DDBJ databases">
        <title>Functional genomics of gut bacteria from endangered species of beetles.</title>
        <authorList>
            <person name="Carlos-Shanley C."/>
        </authorList>
    </citation>
    <scope>NUCLEOTIDE SEQUENCE [LARGE SCALE GENOMIC DNA]</scope>
    <source>
        <strain evidence="1 2">S00142</strain>
    </source>
</reference>
<dbReference type="Proteomes" id="UP000561681">
    <property type="component" value="Unassembled WGS sequence"/>
</dbReference>
<keyword evidence="2" id="KW-1185">Reference proteome</keyword>
<dbReference type="RefSeq" id="WP_184167486.1">
    <property type="nucleotide sequence ID" value="NZ_JACHLD010000009.1"/>
</dbReference>
<evidence type="ECO:0000313" key="2">
    <source>
        <dbReference type="Proteomes" id="UP000561681"/>
    </source>
</evidence>
<organism evidence="1 2">
    <name type="scientific">Flavobacterium nitrogenifigens</name>
    <dbReference type="NCBI Taxonomy" id="1617283"/>
    <lineage>
        <taxon>Bacteria</taxon>
        <taxon>Pseudomonadati</taxon>
        <taxon>Bacteroidota</taxon>
        <taxon>Flavobacteriia</taxon>
        <taxon>Flavobacteriales</taxon>
        <taxon>Flavobacteriaceae</taxon>
        <taxon>Flavobacterium</taxon>
    </lineage>
</organism>
<accession>A0A7W7NAC2</accession>
<dbReference type="AlphaFoldDB" id="A0A7W7NAC2"/>
<sequence length="139" mass="16449">MADLVYEIKEHKTLHWLLQSNEFASSLVYLVCGRQYDNLYIISGLNSIEIFNDELKVVILFSVGYVNKNYLKIKDVRRVYYIVFSPLFKYESLLNDLNIIMISMKEWFYLISRSKNEDANRLRQLSNLKIKVIVEDLPG</sequence>
<name>A0A7W7NAC2_9FLAO</name>
<comment type="caution">
    <text evidence="1">The sequence shown here is derived from an EMBL/GenBank/DDBJ whole genome shotgun (WGS) entry which is preliminary data.</text>
</comment>
<proteinExistence type="predicted"/>
<evidence type="ECO:0000313" key="1">
    <source>
        <dbReference type="EMBL" id="MBB4804391.1"/>
    </source>
</evidence>
<dbReference type="EMBL" id="JACHLD010000009">
    <property type="protein sequence ID" value="MBB4804391.1"/>
    <property type="molecule type" value="Genomic_DNA"/>
</dbReference>
<protein>
    <submittedName>
        <fullName evidence="1">Uncharacterized protein</fullName>
    </submittedName>
</protein>
<gene>
    <name evidence="1" type="ORF">HNP37_004478</name>
</gene>